<keyword evidence="1" id="KW-1133">Transmembrane helix</keyword>
<reference evidence="3" key="1">
    <citation type="submission" date="2015-03" db="EMBL/GenBank/DDBJ databases">
        <authorList>
            <person name="Nijsse Bart"/>
        </authorList>
    </citation>
    <scope>NUCLEOTIDE SEQUENCE [LARGE SCALE GENOMIC DNA]</scope>
</reference>
<proteinExistence type="predicted"/>
<sequence>MANVFWGPMAIAIAGGLFAATVLTLLVLPVMYAVLYKAART</sequence>
<organism evidence="2 3">
    <name type="scientific">Sporomusa ovata</name>
    <dbReference type="NCBI Taxonomy" id="2378"/>
    <lineage>
        <taxon>Bacteria</taxon>
        <taxon>Bacillati</taxon>
        <taxon>Bacillota</taxon>
        <taxon>Negativicutes</taxon>
        <taxon>Selenomonadales</taxon>
        <taxon>Sporomusaceae</taxon>
        <taxon>Sporomusa</taxon>
    </lineage>
</organism>
<feature type="transmembrane region" description="Helical" evidence="1">
    <location>
        <begin position="6"/>
        <end position="35"/>
    </location>
</feature>
<accession>A0A0U1L401</accession>
<protein>
    <submittedName>
        <fullName evidence="2">Acriflavin resistance protein</fullName>
    </submittedName>
</protein>
<evidence type="ECO:0000256" key="1">
    <source>
        <dbReference type="SAM" id="Phobius"/>
    </source>
</evidence>
<dbReference type="AlphaFoldDB" id="A0A0U1L401"/>
<keyword evidence="1" id="KW-0472">Membrane</keyword>
<dbReference type="EMBL" id="CTRP01000014">
    <property type="protein sequence ID" value="CQR74437.1"/>
    <property type="molecule type" value="Genomic_DNA"/>
</dbReference>
<gene>
    <name evidence="2" type="ORF">SpAn4DRAFT_0899</name>
</gene>
<name>A0A0U1L401_9FIRM</name>
<evidence type="ECO:0000313" key="2">
    <source>
        <dbReference type="EMBL" id="CQR74437.1"/>
    </source>
</evidence>
<evidence type="ECO:0000313" key="3">
    <source>
        <dbReference type="Proteomes" id="UP000049855"/>
    </source>
</evidence>
<dbReference type="SUPFAM" id="SSF82866">
    <property type="entry name" value="Multidrug efflux transporter AcrB transmembrane domain"/>
    <property type="match status" value="1"/>
</dbReference>
<keyword evidence="3" id="KW-1185">Reference proteome</keyword>
<dbReference type="Gene3D" id="1.20.1640.10">
    <property type="entry name" value="Multidrug efflux transporter AcrB transmembrane domain"/>
    <property type="match status" value="1"/>
</dbReference>
<keyword evidence="1" id="KW-0812">Transmembrane</keyword>
<dbReference type="Proteomes" id="UP000049855">
    <property type="component" value="Unassembled WGS sequence"/>
</dbReference>